<reference evidence="1 2" key="1">
    <citation type="submission" date="2016-11" db="EMBL/GenBank/DDBJ databases">
        <title>Mixed transmission modes and dynamic genome evolution in an obligate animal-bacterial symbiosis.</title>
        <authorList>
            <person name="Russell S.L."/>
            <person name="Corbett-Detig R.B."/>
            <person name="Cavanaugh C.M."/>
        </authorList>
    </citation>
    <scope>NUCLEOTIDE SEQUENCE [LARGE SCALE GENOMIC DNA]</scope>
    <source>
        <strain evidence="1">Sveles-Q1</strain>
    </source>
</reference>
<evidence type="ECO:0000313" key="2">
    <source>
        <dbReference type="Proteomes" id="UP000191110"/>
    </source>
</evidence>
<dbReference type="AlphaFoldDB" id="A0A1T2L980"/>
<dbReference type="EMBL" id="MPRL01000007">
    <property type="protein sequence ID" value="OOZ41641.1"/>
    <property type="molecule type" value="Genomic_DNA"/>
</dbReference>
<sequence length="235" mass="26171">MSHALEDLTEDASGRELFGKMPVIGQAAAHLVAYLGLFKPRRQALRWSRALVLADDVIQLSQQLRATEQQLAAAMSETVEAMRDKRQQPNWQPFTKHNYLRKVLEGVITNSAAQPATDSALTPVQSSNKPLSKTAAAIEMLKGCPSPEQIPEWFTRTVCGSMAELLLMGLESVPAADTMELVAGRWLNELWPKRDWAEQSHMHNPKRLHDAIIAEAESNGRWPSLRAILGYIPKV</sequence>
<gene>
    <name evidence="1" type="ORF">BOW53_02885</name>
</gene>
<keyword evidence="2" id="KW-1185">Reference proteome</keyword>
<name>A0A1T2L980_9GAMM</name>
<accession>A0A1T2L980</accession>
<organism evidence="1 2">
    <name type="scientific">Solemya pervernicosa gill symbiont</name>
    <dbReference type="NCBI Taxonomy" id="642797"/>
    <lineage>
        <taxon>Bacteria</taxon>
        <taxon>Pseudomonadati</taxon>
        <taxon>Pseudomonadota</taxon>
        <taxon>Gammaproteobacteria</taxon>
        <taxon>sulfur-oxidizing symbionts</taxon>
    </lineage>
</organism>
<evidence type="ECO:0000313" key="1">
    <source>
        <dbReference type="EMBL" id="OOZ41641.1"/>
    </source>
</evidence>
<protein>
    <submittedName>
        <fullName evidence="1">Uncharacterized protein</fullName>
    </submittedName>
</protein>
<dbReference type="Proteomes" id="UP000191110">
    <property type="component" value="Unassembled WGS sequence"/>
</dbReference>
<comment type="caution">
    <text evidence="1">The sequence shown here is derived from an EMBL/GenBank/DDBJ whole genome shotgun (WGS) entry which is preliminary data.</text>
</comment>
<proteinExistence type="predicted"/>